<protein>
    <submittedName>
        <fullName evidence="3">Uncharacterized protein</fullName>
    </submittedName>
</protein>
<sequence length="155" mass="18262">MNLTRVKVGENKENKEHVENNLINLTPQINNNNNINNLTTKISTNEKNNYLFNKNPFRLLSFAQTSISELFIENSVILRKFGKIALIVFWHAFLVLALLNSFQRAFGLLIFTLLCWFFWIKSKFISRPFNKLIKPLRLKLDNILKQPNTQMFVFN</sequence>
<dbReference type="AlphaFoldDB" id="A0A1I8BQ98"/>
<keyword evidence="1" id="KW-0812">Transmembrane</keyword>
<keyword evidence="1" id="KW-1133">Transmembrane helix</keyword>
<evidence type="ECO:0000313" key="2">
    <source>
        <dbReference type="Proteomes" id="UP000095281"/>
    </source>
</evidence>
<proteinExistence type="predicted"/>
<name>A0A1I8BQ98_MELHA</name>
<feature type="transmembrane region" description="Helical" evidence="1">
    <location>
        <begin position="105"/>
        <end position="122"/>
    </location>
</feature>
<evidence type="ECO:0000256" key="1">
    <source>
        <dbReference type="SAM" id="Phobius"/>
    </source>
</evidence>
<organism evidence="2 3">
    <name type="scientific">Meloidogyne hapla</name>
    <name type="common">Root-knot nematode worm</name>
    <dbReference type="NCBI Taxonomy" id="6305"/>
    <lineage>
        <taxon>Eukaryota</taxon>
        <taxon>Metazoa</taxon>
        <taxon>Ecdysozoa</taxon>
        <taxon>Nematoda</taxon>
        <taxon>Chromadorea</taxon>
        <taxon>Rhabditida</taxon>
        <taxon>Tylenchina</taxon>
        <taxon>Tylenchomorpha</taxon>
        <taxon>Tylenchoidea</taxon>
        <taxon>Meloidogynidae</taxon>
        <taxon>Meloidogyninae</taxon>
        <taxon>Meloidogyne</taxon>
    </lineage>
</organism>
<reference evidence="3" key="1">
    <citation type="submission" date="2016-11" db="UniProtKB">
        <authorList>
            <consortium name="WormBaseParasite"/>
        </authorList>
    </citation>
    <scope>IDENTIFICATION</scope>
</reference>
<evidence type="ECO:0000313" key="3">
    <source>
        <dbReference type="WBParaSite" id="MhA1_Contig386.frz3.gene7"/>
    </source>
</evidence>
<accession>A0A1I8BQ98</accession>
<feature type="transmembrane region" description="Helical" evidence="1">
    <location>
        <begin position="81"/>
        <end position="99"/>
    </location>
</feature>
<dbReference type="WBParaSite" id="MhA1_Contig386.frz3.gene7">
    <property type="protein sequence ID" value="MhA1_Contig386.frz3.gene7"/>
    <property type="gene ID" value="MhA1_Contig386.frz3.gene7"/>
</dbReference>
<keyword evidence="1" id="KW-0472">Membrane</keyword>
<keyword evidence="2" id="KW-1185">Reference proteome</keyword>
<dbReference type="Proteomes" id="UP000095281">
    <property type="component" value="Unplaced"/>
</dbReference>